<dbReference type="Proteomes" id="UP001317822">
    <property type="component" value="Chromosome"/>
</dbReference>
<name>A0ABM8DIA3_9GAMM</name>
<evidence type="ECO:0000313" key="1">
    <source>
        <dbReference type="EMBL" id="BDU18140.1"/>
    </source>
</evidence>
<evidence type="ECO:0000313" key="2">
    <source>
        <dbReference type="Proteomes" id="UP001317822"/>
    </source>
</evidence>
<sequence length="113" mass="13111">MATSAWVCFNCRSAVRRSSAFRGEVPCPICSKECTFLGYRILVPPKQKVREWAALREQLFRERTARDVREHEMAVRQRHDLEQEIVRLESMPANRGRARAVQLLRRQLAGSNA</sequence>
<organism evidence="1 2">
    <name type="scientific">Lysobacter auxotrophicus</name>
    <dbReference type="NCBI Taxonomy" id="2992573"/>
    <lineage>
        <taxon>Bacteria</taxon>
        <taxon>Pseudomonadati</taxon>
        <taxon>Pseudomonadota</taxon>
        <taxon>Gammaproteobacteria</taxon>
        <taxon>Lysobacterales</taxon>
        <taxon>Lysobacteraceae</taxon>
        <taxon>Lysobacter</taxon>
    </lineage>
</organism>
<dbReference type="EMBL" id="AP027041">
    <property type="protein sequence ID" value="BDU18140.1"/>
    <property type="molecule type" value="Genomic_DNA"/>
</dbReference>
<protein>
    <submittedName>
        <fullName evidence="1">Uncharacterized protein</fullName>
    </submittedName>
</protein>
<gene>
    <name evidence="1" type="ORF">LA521A_33410</name>
</gene>
<accession>A0ABM8DIA3</accession>
<proteinExistence type="predicted"/>
<keyword evidence="2" id="KW-1185">Reference proteome</keyword>
<reference evidence="1 2" key="1">
    <citation type="journal article" date="2023" name="Int. J. Syst. Evol. Microbiol.">
        <title>Physiological and genomic analyses of cobalamin (vitamin B12)-auxotrophy of Lysobacter auxotrophicus sp. nov., a methionine-auxotrophic chitinolytic bacterium isolated from chitin-treated soil.</title>
        <authorList>
            <person name="Saito A."/>
            <person name="Dohra H."/>
            <person name="Hamada M."/>
            <person name="Moriuchi R."/>
            <person name="Kotsuchibashi Y."/>
            <person name="Mori K."/>
        </authorList>
    </citation>
    <scope>NUCLEOTIDE SEQUENCE [LARGE SCALE GENOMIC DNA]</scope>
    <source>
        <strain evidence="1 2">5-21a</strain>
    </source>
</reference>